<feature type="region of interest" description="Disordered" evidence="1">
    <location>
        <begin position="95"/>
        <end position="134"/>
    </location>
</feature>
<name>A0A9N7U6Z3_PLEPL</name>
<keyword evidence="3" id="KW-1185">Reference proteome</keyword>
<evidence type="ECO:0000256" key="1">
    <source>
        <dbReference type="SAM" id="MobiDB-lite"/>
    </source>
</evidence>
<dbReference type="AlphaFoldDB" id="A0A9N7U6Z3"/>
<evidence type="ECO:0000313" key="2">
    <source>
        <dbReference type="EMBL" id="CAB1425530.1"/>
    </source>
</evidence>
<accession>A0A9N7U6Z3</accession>
<dbReference type="EMBL" id="CADEAL010000812">
    <property type="protein sequence ID" value="CAB1425530.1"/>
    <property type="molecule type" value="Genomic_DNA"/>
</dbReference>
<proteinExistence type="predicted"/>
<dbReference type="Proteomes" id="UP001153269">
    <property type="component" value="Unassembled WGS sequence"/>
</dbReference>
<organism evidence="2 3">
    <name type="scientific">Pleuronectes platessa</name>
    <name type="common">European plaice</name>
    <dbReference type="NCBI Taxonomy" id="8262"/>
    <lineage>
        <taxon>Eukaryota</taxon>
        <taxon>Metazoa</taxon>
        <taxon>Chordata</taxon>
        <taxon>Craniata</taxon>
        <taxon>Vertebrata</taxon>
        <taxon>Euteleostomi</taxon>
        <taxon>Actinopterygii</taxon>
        <taxon>Neopterygii</taxon>
        <taxon>Teleostei</taxon>
        <taxon>Neoteleostei</taxon>
        <taxon>Acanthomorphata</taxon>
        <taxon>Carangaria</taxon>
        <taxon>Pleuronectiformes</taxon>
        <taxon>Pleuronectoidei</taxon>
        <taxon>Pleuronectidae</taxon>
        <taxon>Pleuronectes</taxon>
    </lineage>
</organism>
<protein>
    <submittedName>
        <fullName evidence="2">Uncharacterized protein</fullName>
    </submittedName>
</protein>
<evidence type="ECO:0000313" key="3">
    <source>
        <dbReference type="Proteomes" id="UP001153269"/>
    </source>
</evidence>
<comment type="caution">
    <text evidence="2">The sequence shown here is derived from an EMBL/GenBank/DDBJ whole genome shotgun (WGS) entry which is preliminary data.</text>
</comment>
<reference evidence="2" key="1">
    <citation type="submission" date="2020-03" db="EMBL/GenBank/DDBJ databases">
        <authorList>
            <person name="Weist P."/>
        </authorList>
    </citation>
    <scope>NUCLEOTIDE SEQUENCE</scope>
</reference>
<sequence>MRGKSEFRFLPKDTSACRWGRLGIELPTFRLEDDRSTPHRQPPGVLEILEQILFEEVTENFHFFLVMDDPNHLSPPRPAASVSIEAVLRMEHTRRHSPSARFLSTSHPSKEVQRASESQHLASSGPFLTQPRFN</sequence>
<gene>
    <name evidence="2" type="ORF">PLEPLA_LOCUS13460</name>
</gene>